<dbReference type="EMBL" id="CP042243">
    <property type="protein sequence ID" value="QEK10917.1"/>
    <property type="molecule type" value="Genomic_DNA"/>
</dbReference>
<gene>
    <name evidence="2" type="ORF">FQB35_00200</name>
</gene>
<reference evidence="2 3" key="1">
    <citation type="submission" date="2019-07" db="EMBL/GenBank/DDBJ databases">
        <title>Complete genome of Crassaminicella thermophila SY095.</title>
        <authorList>
            <person name="Li X."/>
        </authorList>
    </citation>
    <scope>NUCLEOTIDE SEQUENCE [LARGE SCALE GENOMIC DNA]</scope>
    <source>
        <strain evidence="2 3">SY095</strain>
    </source>
</reference>
<evidence type="ECO:0000313" key="2">
    <source>
        <dbReference type="EMBL" id="QEK10917.1"/>
    </source>
</evidence>
<keyword evidence="1" id="KW-0175">Coiled coil</keyword>
<organism evidence="2 3">
    <name type="scientific">Crassaminicella thermophila</name>
    <dbReference type="NCBI Taxonomy" id="2599308"/>
    <lineage>
        <taxon>Bacteria</taxon>
        <taxon>Bacillati</taxon>
        <taxon>Bacillota</taxon>
        <taxon>Clostridia</taxon>
        <taxon>Eubacteriales</taxon>
        <taxon>Clostridiaceae</taxon>
        <taxon>Crassaminicella</taxon>
    </lineage>
</organism>
<evidence type="ECO:0000313" key="3">
    <source>
        <dbReference type="Proteomes" id="UP000324646"/>
    </source>
</evidence>
<feature type="coiled-coil region" evidence="1">
    <location>
        <begin position="106"/>
        <end position="165"/>
    </location>
</feature>
<keyword evidence="3" id="KW-1185">Reference proteome</keyword>
<protein>
    <submittedName>
        <fullName evidence="2">Uncharacterized protein</fullName>
    </submittedName>
</protein>
<proteinExistence type="predicted"/>
<dbReference type="OrthoDB" id="1951382at2"/>
<evidence type="ECO:0000256" key="1">
    <source>
        <dbReference type="SAM" id="Coils"/>
    </source>
</evidence>
<dbReference type="Proteomes" id="UP000324646">
    <property type="component" value="Chromosome"/>
</dbReference>
<dbReference type="KEGG" id="crs:FQB35_00200"/>
<dbReference type="AlphaFoldDB" id="A0A5C0SAA8"/>
<name>A0A5C0SAA8_CRATE</name>
<sequence>MFLPSCVKHRTLDSNQIAVVNGHIITVEDIQKKLKTFQLEKDLYMYNSFKNNIYPNLELLHLRQDHIDYVINLLKNKKLEDARNFIASLNGYKDVEALRYFLLKEIDVYEEILNKQNNVIAAFEEALKDVIILQEAKSRSLLPTKNELEKAYETYLCNIQEKIDENIYYQYFYSFMKTREKELFQLDTEEAYRNYLFEKIKYSIIKKRLKKEIGSYKFNHFIKNKLKESNILLNEKYKTYQNNSKS</sequence>
<accession>A0A5C0SAA8</accession>